<proteinExistence type="predicted"/>
<name>A0A8J7PFM9_9BACT</name>
<comment type="cofactor">
    <cofactor evidence="1">
        <name>thiamine diphosphate</name>
        <dbReference type="ChEBI" id="CHEBI:58937"/>
    </cofactor>
</comment>
<gene>
    <name evidence="5" type="ORF">J0M35_20025</name>
</gene>
<dbReference type="Proteomes" id="UP000664277">
    <property type="component" value="Unassembled WGS sequence"/>
</dbReference>
<dbReference type="Gene3D" id="3.40.50.920">
    <property type="match status" value="1"/>
</dbReference>
<dbReference type="GO" id="GO:0016491">
    <property type="term" value="F:oxidoreductase activity"/>
    <property type="evidence" value="ECO:0007669"/>
    <property type="project" value="UniProtKB-KW"/>
</dbReference>
<dbReference type="Gene3D" id="3.40.50.970">
    <property type="match status" value="1"/>
</dbReference>
<dbReference type="CDD" id="cd07036">
    <property type="entry name" value="TPP_PYR_E1-PDHc-beta_like"/>
    <property type="match status" value="1"/>
</dbReference>
<sequence>MALMNMAKSINLALFEAMERDEKVIVMGEDVGPDEGVFRITEGLHAKFGDKRVLDTPLAESGIVGTAIGLAIYGIKPVCEIQFSGFDYYSFHQLECHASRFRNRTRGRLSVPLVMRAPYGGGIRALEHHSESREAIYAHTPGLKVVIPSGPRNARALLHSAIQDPDPVIYYEPKAIYRLFKEEVPEKMETLPIGQSQIVKEGKDITLISYGASLRATMEAAEMLEDEDGVKAEVIDLLTIAPLDATLIIESIKKTGRAVIVHEGPRTCGLGAEVVARVNEAALLYLEAPIKRVTGFDTPIPYFSKERFYLPDPERVLSACRETLSF</sequence>
<dbReference type="InterPro" id="IPR029061">
    <property type="entry name" value="THDP-binding"/>
</dbReference>
<dbReference type="FunFam" id="3.40.50.970:FF:000001">
    <property type="entry name" value="Pyruvate dehydrogenase E1 beta subunit"/>
    <property type="match status" value="1"/>
</dbReference>
<dbReference type="PANTHER" id="PTHR43257">
    <property type="entry name" value="PYRUVATE DEHYDROGENASE E1 COMPONENT BETA SUBUNIT"/>
    <property type="match status" value="1"/>
</dbReference>
<evidence type="ECO:0000259" key="4">
    <source>
        <dbReference type="SMART" id="SM00861"/>
    </source>
</evidence>
<evidence type="ECO:0000256" key="2">
    <source>
        <dbReference type="ARBA" id="ARBA00023002"/>
    </source>
</evidence>
<dbReference type="SMART" id="SM00861">
    <property type="entry name" value="Transket_pyr"/>
    <property type="match status" value="1"/>
</dbReference>
<reference evidence="5" key="1">
    <citation type="submission" date="2021-02" db="EMBL/GenBank/DDBJ databases">
        <title>Genome-Resolved Metagenomics of a Microbial Community Performing Photosynthetic Biological Nutrient Removal.</title>
        <authorList>
            <person name="Mcdaniel E.A."/>
        </authorList>
    </citation>
    <scope>NUCLEOTIDE SEQUENCE</scope>
    <source>
        <strain evidence="5">UWPOB_OBS1</strain>
    </source>
</reference>
<accession>A0A8J7PFM9</accession>
<evidence type="ECO:0000256" key="1">
    <source>
        <dbReference type="ARBA" id="ARBA00001964"/>
    </source>
</evidence>
<dbReference type="Pfam" id="PF02780">
    <property type="entry name" value="Transketolase_C"/>
    <property type="match status" value="1"/>
</dbReference>
<keyword evidence="3" id="KW-0786">Thiamine pyrophosphate</keyword>
<keyword evidence="2" id="KW-0560">Oxidoreductase</keyword>
<dbReference type="PANTHER" id="PTHR43257:SF2">
    <property type="entry name" value="PYRUVATE DEHYDROGENASE E1 COMPONENT SUBUNIT BETA"/>
    <property type="match status" value="1"/>
</dbReference>
<evidence type="ECO:0000313" key="5">
    <source>
        <dbReference type="EMBL" id="MBN8662666.1"/>
    </source>
</evidence>
<dbReference type="FunFam" id="3.40.50.920:FF:000001">
    <property type="entry name" value="Pyruvate dehydrogenase E1 beta subunit"/>
    <property type="match status" value="1"/>
</dbReference>
<dbReference type="Pfam" id="PF02779">
    <property type="entry name" value="Transket_pyr"/>
    <property type="match status" value="1"/>
</dbReference>
<dbReference type="InterPro" id="IPR009014">
    <property type="entry name" value="Transketo_C/PFOR_II"/>
</dbReference>
<feature type="domain" description="Transketolase-like pyrimidine-binding" evidence="4">
    <location>
        <begin position="4"/>
        <end position="179"/>
    </location>
</feature>
<evidence type="ECO:0000256" key="3">
    <source>
        <dbReference type="ARBA" id="ARBA00023052"/>
    </source>
</evidence>
<comment type="caution">
    <text evidence="5">The sequence shown here is derived from an EMBL/GenBank/DDBJ whole genome shotgun (WGS) entry which is preliminary data.</text>
</comment>
<dbReference type="SUPFAM" id="SSF52518">
    <property type="entry name" value="Thiamin diphosphate-binding fold (THDP-binding)"/>
    <property type="match status" value="1"/>
</dbReference>
<dbReference type="SUPFAM" id="SSF52922">
    <property type="entry name" value="TK C-terminal domain-like"/>
    <property type="match status" value="1"/>
</dbReference>
<dbReference type="InterPro" id="IPR033248">
    <property type="entry name" value="Transketolase_C"/>
</dbReference>
<dbReference type="InterPro" id="IPR005475">
    <property type="entry name" value="Transketolase-like_Pyr-bd"/>
</dbReference>
<dbReference type="AlphaFoldDB" id="A0A8J7PFM9"/>
<organism evidence="5 6">
    <name type="scientific">Candidatus Obscuribacter phosphatis</name>
    <dbReference type="NCBI Taxonomy" id="1906157"/>
    <lineage>
        <taxon>Bacteria</taxon>
        <taxon>Bacillati</taxon>
        <taxon>Candidatus Melainabacteria</taxon>
        <taxon>Candidatus Obscuribacterales</taxon>
        <taxon>Candidatus Obscuribacteraceae</taxon>
        <taxon>Candidatus Obscuribacter</taxon>
    </lineage>
</organism>
<dbReference type="EMBL" id="JAFLCK010000047">
    <property type="protein sequence ID" value="MBN8662666.1"/>
    <property type="molecule type" value="Genomic_DNA"/>
</dbReference>
<evidence type="ECO:0000313" key="6">
    <source>
        <dbReference type="Proteomes" id="UP000664277"/>
    </source>
</evidence>
<protein>
    <submittedName>
        <fullName evidence="5">Alpha-ketoacid dehydrogenase subunit beta</fullName>
    </submittedName>
</protein>